<evidence type="ECO:0000259" key="1">
    <source>
        <dbReference type="SMART" id="SM00642"/>
    </source>
</evidence>
<dbReference type="InterPro" id="IPR017853">
    <property type="entry name" value="GH"/>
</dbReference>
<dbReference type="EMBL" id="AFQE01000054">
    <property type="protein sequence ID" value="EGQ77289.1"/>
    <property type="molecule type" value="Genomic_DNA"/>
</dbReference>
<dbReference type="Gene3D" id="3.20.20.80">
    <property type="entry name" value="Glycosidases"/>
    <property type="match status" value="1"/>
</dbReference>
<dbReference type="CDD" id="cd11324">
    <property type="entry name" value="AmyAc_Amylosucrase"/>
    <property type="match status" value="1"/>
</dbReference>
<dbReference type="InterPro" id="IPR006047">
    <property type="entry name" value="GH13_cat_dom"/>
</dbReference>
<evidence type="ECO:0000313" key="2">
    <source>
        <dbReference type="EMBL" id="EGQ77289.1"/>
    </source>
</evidence>
<keyword evidence="2" id="KW-0328">Glycosyltransferase</keyword>
<dbReference type="Gene3D" id="3.90.400.10">
    <property type="entry name" value="Oligo-1,6-glucosidase, Domain 2"/>
    <property type="match status" value="1"/>
</dbReference>
<gene>
    <name evidence="2" type="ORF">HMPREF9418_1170</name>
</gene>
<dbReference type="PANTHER" id="PTHR10357:SF213">
    <property type="entry name" value="ALPHA AMYLASE CATALYTIC REGION"/>
    <property type="match status" value="1"/>
</dbReference>
<dbReference type="GO" id="GO:0047669">
    <property type="term" value="F:amylosucrase activity"/>
    <property type="evidence" value="ECO:0007669"/>
    <property type="project" value="UniProtKB-EC"/>
</dbReference>
<dbReference type="Pfam" id="PF22582">
    <property type="entry name" value="Amylosucrase_C-like"/>
    <property type="match status" value="1"/>
</dbReference>
<dbReference type="Proteomes" id="UP000004982">
    <property type="component" value="Unassembled WGS sequence"/>
</dbReference>
<dbReference type="GO" id="GO:0005975">
    <property type="term" value="P:carbohydrate metabolic process"/>
    <property type="evidence" value="ECO:0007669"/>
    <property type="project" value="InterPro"/>
</dbReference>
<dbReference type="SMART" id="SM00642">
    <property type="entry name" value="Aamy"/>
    <property type="match status" value="1"/>
</dbReference>
<accession>A0AA36XKS6</accession>
<dbReference type="InterPro" id="IPR044077">
    <property type="entry name" value="Amylosucrase"/>
</dbReference>
<feature type="domain" description="Glycosyl hydrolase family 13 catalytic" evidence="1">
    <location>
        <begin position="136"/>
        <end position="577"/>
    </location>
</feature>
<dbReference type="InterPro" id="IPR013780">
    <property type="entry name" value="Glyco_hydro_b"/>
</dbReference>
<proteinExistence type="predicted"/>
<dbReference type="InterPro" id="IPR055218">
    <property type="entry name" value="Amylosucrase_C"/>
</dbReference>
<dbReference type="Gene3D" id="2.60.40.1180">
    <property type="entry name" value="Golgi alpha-mannosidase II"/>
    <property type="match status" value="1"/>
</dbReference>
<dbReference type="Pfam" id="PF00128">
    <property type="entry name" value="Alpha-amylase"/>
    <property type="match status" value="1"/>
</dbReference>
<dbReference type="SUPFAM" id="SSF51011">
    <property type="entry name" value="Glycosyl hydrolase domain"/>
    <property type="match status" value="1"/>
</dbReference>
<name>A0AA36XKS6_9NEIS</name>
<dbReference type="PANTHER" id="PTHR10357">
    <property type="entry name" value="ALPHA-AMYLASE FAMILY MEMBER"/>
    <property type="match status" value="1"/>
</dbReference>
<dbReference type="AlphaFoldDB" id="A0AA36XKS6"/>
<dbReference type="Gene3D" id="1.10.1740.10">
    <property type="match status" value="1"/>
</dbReference>
<organism evidence="2 3">
    <name type="scientific">Neisseria macacae ATCC 33926</name>
    <dbReference type="NCBI Taxonomy" id="997348"/>
    <lineage>
        <taxon>Bacteria</taxon>
        <taxon>Pseudomonadati</taxon>
        <taxon>Pseudomonadota</taxon>
        <taxon>Betaproteobacteria</taxon>
        <taxon>Neisseriales</taxon>
        <taxon>Neisseriaceae</taxon>
        <taxon>Neisseria</taxon>
    </lineage>
</organism>
<protein>
    <submittedName>
        <fullName evidence="2">Amylosucrase</fullName>
        <ecNumber evidence="2">2.4.1.4</ecNumber>
    </submittedName>
</protein>
<dbReference type="InterPro" id="IPR045857">
    <property type="entry name" value="O16G_dom_2"/>
</dbReference>
<keyword evidence="2" id="KW-0808">Transferase</keyword>
<comment type="caution">
    <text evidence="2">The sequence shown here is derived from an EMBL/GenBank/DDBJ whole genome shotgun (WGS) entry which is preliminary data.</text>
</comment>
<dbReference type="SUPFAM" id="SSF51445">
    <property type="entry name" value="(Trans)glycosidases"/>
    <property type="match status" value="1"/>
</dbReference>
<sequence>MRFSGAGSRNQASKQIQPQLGVNIMLTQTQQVDLTLHHLKERALAEYSPKQRATVEASEDWKQFDRRLKEHFPKLMHELDNVYNDNEAVLPMLEQLIAQAWQSYSQRDKSLKAIDAARENDPDWILSNKQVGGVCYVDLFAGDLKGLKAKIPYFQELGLTYLHMMPLFKCPEGKSDGGYAVSSYRDVNPALGTIDDLRDVIAALHEAGISAVVDFIFNHTSNEHEWAKRCAAGDPLFDNFYYIFPDRWMPDQYDRTLREIFPDQHPGGFSQLEDGRWVWTTFNSFQWDLNYSNPWVFRAMAGEMMFLANLGVDILRMDAVAFIWKQMGTDCENLPQAHALIRAFNAVMRIAAPAVFFKSEAIVHPDQVVQYIGQDECQIGYNPLQMALLWNTLATREVNLLHQALSYRHNLPDHTAWVNYVRSHDDIGWTFADEDAWQFGIHGYDHRQFLNRFFVNHFDGSFARGVPFQYNPNTGDCRVSGTAAALAGLAQHDPHAVDRIKLLYSIALSTGGLPLIYLGDEVGTLNDDDWSNDRNKSDDSRWAHRPRYNAELYEQRHDPSTAAGQIYQGLRHMIDIRQNNPRLNGGRLVTFNTNNKHIIGYIRNNALLAFGNFSEHPQTISAHTLQAMPARAKDLISGKTVALNQDLVLRPYQVMWLEIA</sequence>
<reference evidence="2 3" key="1">
    <citation type="submission" date="2011-05" db="EMBL/GenBank/DDBJ databases">
        <authorList>
            <person name="Muzny D."/>
            <person name="Qin X."/>
            <person name="Deng J."/>
            <person name="Jiang H."/>
            <person name="Liu Y."/>
            <person name="Qu J."/>
            <person name="Song X.-Z."/>
            <person name="Zhang L."/>
            <person name="Thornton R."/>
            <person name="Coyle M."/>
            <person name="Francisco L."/>
            <person name="Jackson L."/>
            <person name="Javaid M."/>
            <person name="Korchina V."/>
            <person name="Kovar C."/>
            <person name="Mata R."/>
            <person name="Mathew T."/>
            <person name="Ngo R."/>
            <person name="Nguyen L."/>
            <person name="Nguyen N."/>
            <person name="Okwuonu G."/>
            <person name="Ongeri F."/>
            <person name="Pham C."/>
            <person name="Simmons D."/>
            <person name="Wilczek-Boney K."/>
            <person name="Hale W."/>
            <person name="Jakkamsetti A."/>
            <person name="Pham P."/>
            <person name="Ruth R."/>
            <person name="San Lucas F."/>
            <person name="Warren J."/>
            <person name="Zhang J."/>
            <person name="Zhao Z."/>
            <person name="Zhou C."/>
            <person name="Zhu D."/>
            <person name="Lee S."/>
            <person name="Bess C."/>
            <person name="Blankenburg K."/>
            <person name="Forbes L."/>
            <person name="Fu Q."/>
            <person name="Gubbala S."/>
            <person name="Hirani K."/>
            <person name="Jayaseelan J.C."/>
            <person name="Lara F."/>
            <person name="Munidasa M."/>
            <person name="Palculict T."/>
            <person name="Patil S."/>
            <person name="Pu L.-L."/>
            <person name="Saada N."/>
            <person name="Tang L."/>
            <person name="Weissenberger G."/>
            <person name="Zhu Y."/>
            <person name="Hemphill L."/>
            <person name="Shang Y."/>
            <person name="Youmans B."/>
            <person name="Ayvaz T."/>
            <person name="Ross M."/>
            <person name="Santibanez J."/>
            <person name="Aqrawi P."/>
            <person name="Gross S."/>
            <person name="Joshi V."/>
            <person name="Fowler G."/>
            <person name="Nazareth L."/>
            <person name="Reid J."/>
            <person name="Worley K."/>
            <person name="Petrosino J."/>
            <person name="Highlander S."/>
            <person name="Gibbs R."/>
        </authorList>
    </citation>
    <scope>NUCLEOTIDE SEQUENCE [LARGE SCALE GENOMIC DNA]</scope>
    <source>
        <strain evidence="2 3">ATCC 33926</strain>
    </source>
</reference>
<evidence type="ECO:0000313" key="3">
    <source>
        <dbReference type="Proteomes" id="UP000004982"/>
    </source>
</evidence>
<dbReference type="EC" id="2.4.1.4" evidence="2"/>